<evidence type="ECO:0000313" key="3">
    <source>
        <dbReference type="Proteomes" id="UP000499080"/>
    </source>
</evidence>
<name>A0A4Y2ASI9_ARAVE</name>
<proteinExistence type="predicted"/>
<accession>A0A4Y2ASI9</accession>
<evidence type="ECO:0000313" key="2">
    <source>
        <dbReference type="EMBL" id="GBL82833.1"/>
    </source>
</evidence>
<reference evidence="2 3" key="1">
    <citation type="journal article" date="2019" name="Sci. Rep.">
        <title>Orb-weaving spider Araneus ventricosus genome elucidates the spidroin gene catalogue.</title>
        <authorList>
            <person name="Kono N."/>
            <person name="Nakamura H."/>
            <person name="Ohtoshi R."/>
            <person name="Moran D.A.P."/>
            <person name="Shinohara A."/>
            <person name="Yoshida Y."/>
            <person name="Fujiwara M."/>
            <person name="Mori M."/>
            <person name="Tomita M."/>
            <person name="Arakawa K."/>
        </authorList>
    </citation>
    <scope>NUCLEOTIDE SEQUENCE [LARGE SCALE GENOMIC DNA]</scope>
</reference>
<sequence>MDFIIKNIRGKIGIQLGDDSTTNISAHADDLLLFASSSSVLQHRLDQTIRLLSGCNLEVNLRKSFTISILADDKDKKTKIDTTCQFSARSSLIRPLNIKDNFKYLGVTFTAQDLLAADCASTLQNYLTKLGSAPLKPQQRIWILRNVLLPKLFHLLVLSSVRAGHLPKLDTRIRAFVWKVLYLPADCPNSYLHAAVSDGGLGVPSLRYAVPVWRSERHGLSTAMSPGCLAGPPGDYLQRLRERVARVLLTCDVSKFFAQKLYNSVDGLALGESSKVPKQHDWINFGNRFLFGPDYINLIKTRINCLPTASRCARGRPLKEKMCRAGCNRKATLNHISHGCSRTHERQRTLNSANVSLWCQSFGTRWSVCRFPAASAGFETADQTISGSHPRGDT</sequence>
<dbReference type="InterPro" id="IPR000477">
    <property type="entry name" value="RT_dom"/>
</dbReference>
<dbReference type="PROSITE" id="PS50878">
    <property type="entry name" value="RT_POL"/>
    <property type="match status" value="1"/>
</dbReference>
<evidence type="ECO:0000259" key="1">
    <source>
        <dbReference type="PROSITE" id="PS50878"/>
    </source>
</evidence>
<dbReference type="AlphaFoldDB" id="A0A4Y2ASI9"/>
<organism evidence="2 3">
    <name type="scientific">Araneus ventricosus</name>
    <name type="common">Orbweaver spider</name>
    <name type="synonym">Epeira ventricosa</name>
    <dbReference type="NCBI Taxonomy" id="182803"/>
    <lineage>
        <taxon>Eukaryota</taxon>
        <taxon>Metazoa</taxon>
        <taxon>Ecdysozoa</taxon>
        <taxon>Arthropoda</taxon>
        <taxon>Chelicerata</taxon>
        <taxon>Arachnida</taxon>
        <taxon>Araneae</taxon>
        <taxon>Araneomorphae</taxon>
        <taxon>Entelegynae</taxon>
        <taxon>Araneoidea</taxon>
        <taxon>Araneidae</taxon>
        <taxon>Araneus</taxon>
    </lineage>
</organism>
<keyword evidence="3" id="KW-1185">Reference proteome</keyword>
<dbReference type="EMBL" id="BGPR01000030">
    <property type="protein sequence ID" value="GBL82833.1"/>
    <property type="molecule type" value="Genomic_DNA"/>
</dbReference>
<dbReference type="OrthoDB" id="8197512at2759"/>
<dbReference type="Proteomes" id="UP000499080">
    <property type="component" value="Unassembled WGS sequence"/>
</dbReference>
<protein>
    <submittedName>
        <fullName evidence="2">Retrovirus-related Pol polyprotein from type-2 retrotransposable element R2DM</fullName>
    </submittedName>
</protein>
<comment type="caution">
    <text evidence="2">The sequence shown here is derived from an EMBL/GenBank/DDBJ whole genome shotgun (WGS) entry which is preliminary data.</text>
</comment>
<gene>
    <name evidence="2" type="primary">pol_3740</name>
    <name evidence="2" type="ORF">AVEN_106359_2</name>
</gene>
<feature type="domain" description="Reverse transcriptase" evidence="1">
    <location>
        <begin position="1"/>
        <end position="109"/>
    </location>
</feature>